<dbReference type="eggNOG" id="ENOG502TAHH">
    <property type="taxonomic scope" value="Eukaryota"/>
</dbReference>
<dbReference type="RefSeq" id="XP_007922807.1">
    <property type="nucleotide sequence ID" value="XM_007924616.1"/>
</dbReference>
<proteinExistence type="predicted"/>
<feature type="region of interest" description="Disordered" evidence="1">
    <location>
        <begin position="79"/>
        <end position="101"/>
    </location>
</feature>
<evidence type="ECO:0000313" key="3">
    <source>
        <dbReference type="Proteomes" id="UP000016932"/>
    </source>
</evidence>
<name>M2Z827_PSEFD</name>
<dbReference type="OrthoDB" id="3647327at2759"/>
<dbReference type="STRING" id="383855.M2Z827"/>
<organism evidence="2 3">
    <name type="scientific">Pseudocercospora fijiensis (strain CIRAD86)</name>
    <name type="common">Black leaf streak disease fungus</name>
    <name type="synonym">Mycosphaerella fijiensis</name>
    <dbReference type="NCBI Taxonomy" id="383855"/>
    <lineage>
        <taxon>Eukaryota</taxon>
        <taxon>Fungi</taxon>
        <taxon>Dikarya</taxon>
        <taxon>Ascomycota</taxon>
        <taxon>Pezizomycotina</taxon>
        <taxon>Dothideomycetes</taxon>
        <taxon>Dothideomycetidae</taxon>
        <taxon>Mycosphaerellales</taxon>
        <taxon>Mycosphaerellaceae</taxon>
        <taxon>Pseudocercospora</taxon>
    </lineage>
</organism>
<dbReference type="AlphaFoldDB" id="M2Z827"/>
<protein>
    <submittedName>
        <fullName evidence="2">Uncharacterized protein</fullName>
    </submittedName>
</protein>
<feature type="compositionally biased region" description="Polar residues" evidence="1">
    <location>
        <begin position="171"/>
        <end position="180"/>
    </location>
</feature>
<dbReference type="Proteomes" id="UP000016932">
    <property type="component" value="Unassembled WGS sequence"/>
</dbReference>
<feature type="compositionally biased region" description="Low complexity" evidence="1">
    <location>
        <begin position="233"/>
        <end position="247"/>
    </location>
</feature>
<dbReference type="HOGENOM" id="CLU_551082_0_0_1"/>
<reference evidence="2 3" key="1">
    <citation type="journal article" date="2012" name="PLoS Pathog.">
        <title>Diverse lifestyles and strategies of plant pathogenesis encoded in the genomes of eighteen Dothideomycetes fungi.</title>
        <authorList>
            <person name="Ohm R.A."/>
            <person name="Feau N."/>
            <person name="Henrissat B."/>
            <person name="Schoch C.L."/>
            <person name="Horwitz B.A."/>
            <person name="Barry K.W."/>
            <person name="Condon B.J."/>
            <person name="Copeland A.C."/>
            <person name="Dhillon B."/>
            <person name="Glaser F."/>
            <person name="Hesse C.N."/>
            <person name="Kosti I."/>
            <person name="LaButti K."/>
            <person name="Lindquist E.A."/>
            <person name="Lucas S."/>
            <person name="Salamov A.A."/>
            <person name="Bradshaw R.E."/>
            <person name="Ciuffetti L."/>
            <person name="Hamelin R.C."/>
            <person name="Kema G.H.J."/>
            <person name="Lawrence C."/>
            <person name="Scott J.A."/>
            <person name="Spatafora J.W."/>
            <person name="Turgeon B.G."/>
            <person name="de Wit P.J.G.M."/>
            <person name="Zhong S."/>
            <person name="Goodwin S.B."/>
            <person name="Grigoriev I.V."/>
        </authorList>
    </citation>
    <scope>NUCLEOTIDE SEQUENCE [LARGE SCALE GENOMIC DNA]</scope>
    <source>
        <strain evidence="2 3">CIRAD86</strain>
    </source>
</reference>
<feature type="region of interest" description="Disordered" evidence="1">
    <location>
        <begin position="114"/>
        <end position="148"/>
    </location>
</feature>
<feature type="region of interest" description="Disordered" evidence="1">
    <location>
        <begin position="229"/>
        <end position="250"/>
    </location>
</feature>
<feature type="compositionally biased region" description="Polar residues" evidence="1">
    <location>
        <begin position="79"/>
        <end position="95"/>
    </location>
</feature>
<dbReference type="KEGG" id="pfj:MYCFIDRAFT_81897"/>
<sequence length="495" mass="54731">MGLIFDDPIEERAFMETDFSNPVSRRFFDGQYRDPVSTNAAESVPADVEHSQTRLTDSTSNLRTYHDEMIARFQDGINYPQQKVTGPSHSFNPSYTGPVWPAQEQNQASRFNPYTNSRRQQQPAENLTSANGDGFNDAPADKRPRLDPLPTAATAEHYSTQLHSLQRDISSPFGQQNYSFPTGFLRSSRPQEGRPSASFTSRAPKGLSPLSRGLSYSIQMQASLLPGFTDPLGAGSTSTTSNTAPSGRADSGVVIPSATALLPATSLTNTLSGPPSATHNDQLMRTRDLSRVNSKNLVFALFNECLRPPFEYSINLSEISTWNPDWTLVGKVTDRTMRNGFVTEELSTMQLQAYGLAVNKKNPKKVGDRLKKQRSRFGKEIYNVGGSWDVNYALRAGPQNDLKADSWDDGQVVFQHAKLSDVYAPTALANWPTGQDRGIMTMCLDWARQHHATYPGRTTRDWNWIVKQLGNQAVGPVAVAPHANLDLEKKAAMNP</sequence>
<evidence type="ECO:0000256" key="1">
    <source>
        <dbReference type="SAM" id="MobiDB-lite"/>
    </source>
</evidence>
<dbReference type="VEuPathDB" id="FungiDB:MYCFIDRAFT_81897"/>
<dbReference type="EMBL" id="KB446556">
    <property type="protein sequence ID" value="EME85930.1"/>
    <property type="molecule type" value="Genomic_DNA"/>
</dbReference>
<evidence type="ECO:0000313" key="2">
    <source>
        <dbReference type="EMBL" id="EME85930.1"/>
    </source>
</evidence>
<feature type="compositionally biased region" description="Polar residues" evidence="1">
    <location>
        <begin position="114"/>
        <end position="131"/>
    </location>
</feature>
<gene>
    <name evidence="2" type="ORF">MYCFIDRAFT_81897</name>
</gene>
<accession>M2Z827</accession>
<keyword evidence="3" id="KW-1185">Reference proteome</keyword>
<dbReference type="GeneID" id="19341879"/>
<feature type="region of interest" description="Disordered" evidence="1">
    <location>
        <begin position="171"/>
        <end position="206"/>
    </location>
</feature>